<evidence type="ECO:0000313" key="2">
    <source>
        <dbReference type="EMBL" id="CAG8508167.1"/>
    </source>
</evidence>
<gene>
    <name evidence="2" type="ORF">DEBURN_LOCUS5034</name>
</gene>
<feature type="compositionally biased region" description="Basic residues" evidence="1">
    <location>
        <begin position="281"/>
        <end position="292"/>
    </location>
</feature>
<reference evidence="2" key="1">
    <citation type="submission" date="2021-06" db="EMBL/GenBank/DDBJ databases">
        <authorList>
            <person name="Kallberg Y."/>
            <person name="Tangrot J."/>
            <person name="Rosling A."/>
        </authorList>
    </citation>
    <scope>NUCLEOTIDE SEQUENCE</scope>
    <source>
        <strain evidence="2">AZ414A</strain>
    </source>
</reference>
<comment type="caution">
    <text evidence="2">The sequence shown here is derived from an EMBL/GenBank/DDBJ whole genome shotgun (WGS) entry which is preliminary data.</text>
</comment>
<dbReference type="Proteomes" id="UP000789706">
    <property type="component" value="Unassembled WGS sequence"/>
</dbReference>
<sequence length="401" mass="46592">MNFKRGGRYKNQIQERFARGRGGRSPNRNDDQSGHSASVNNNRSPRGRGGISQEEKNKRNARAERFAEQLDPSQLRSVGSVGGLGIKKTTEIKTPPIDPVNDLRKVVDAYFKLRLLIYKNDEHRDPSGRPVAWDFFQEDQQPVTLESLCRGTSDVEISPAPSFLDVEVEDLDLELMDVDETLIMSTSVTNYVNKSIQPYSNLNREYKNLEESLSEREGLKDSPEEPEIFVESPIDNENIDDDDDNLLLLSTSPNPKLDIYKLMMESLLLFSDLPKNQEKFSKRKQNYKKPKLPNRQDKAKTERERRRDEFNNRINKNRNIKSILKEIGHKKKEQPKEMDSLKVIDKDIETLRMELKRRSSIIERLNNESLEKAKNDPKYKHQFYKILMMAEKEIYSSNSLI</sequence>
<feature type="compositionally biased region" description="Basic and acidic residues" evidence="1">
    <location>
        <begin position="213"/>
        <end position="223"/>
    </location>
</feature>
<accession>A0A9N9F4E9</accession>
<name>A0A9N9F4E9_9GLOM</name>
<feature type="compositionally biased region" description="Basic and acidic residues" evidence="1">
    <location>
        <begin position="294"/>
        <end position="308"/>
    </location>
</feature>
<feature type="compositionally biased region" description="Polar residues" evidence="1">
    <location>
        <begin position="34"/>
        <end position="44"/>
    </location>
</feature>
<feature type="region of interest" description="Disordered" evidence="1">
    <location>
        <begin position="279"/>
        <end position="308"/>
    </location>
</feature>
<organism evidence="2 3">
    <name type="scientific">Diversispora eburnea</name>
    <dbReference type="NCBI Taxonomy" id="1213867"/>
    <lineage>
        <taxon>Eukaryota</taxon>
        <taxon>Fungi</taxon>
        <taxon>Fungi incertae sedis</taxon>
        <taxon>Mucoromycota</taxon>
        <taxon>Glomeromycotina</taxon>
        <taxon>Glomeromycetes</taxon>
        <taxon>Diversisporales</taxon>
        <taxon>Diversisporaceae</taxon>
        <taxon>Diversispora</taxon>
    </lineage>
</organism>
<dbReference type="EMBL" id="CAJVPK010000421">
    <property type="protein sequence ID" value="CAG8508167.1"/>
    <property type="molecule type" value="Genomic_DNA"/>
</dbReference>
<dbReference type="AlphaFoldDB" id="A0A9N9F4E9"/>
<proteinExistence type="predicted"/>
<dbReference type="OrthoDB" id="2392887at2759"/>
<protein>
    <submittedName>
        <fullName evidence="2">3636_t:CDS:1</fullName>
    </submittedName>
</protein>
<evidence type="ECO:0000256" key="1">
    <source>
        <dbReference type="SAM" id="MobiDB-lite"/>
    </source>
</evidence>
<evidence type="ECO:0000313" key="3">
    <source>
        <dbReference type="Proteomes" id="UP000789706"/>
    </source>
</evidence>
<feature type="compositionally biased region" description="Basic and acidic residues" evidence="1">
    <location>
        <begin position="53"/>
        <end position="68"/>
    </location>
</feature>
<keyword evidence="3" id="KW-1185">Reference proteome</keyword>
<feature type="region of interest" description="Disordered" evidence="1">
    <location>
        <begin position="213"/>
        <end position="236"/>
    </location>
</feature>
<feature type="region of interest" description="Disordered" evidence="1">
    <location>
        <begin position="1"/>
        <end position="71"/>
    </location>
</feature>